<dbReference type="InterPro" id="IPR002347">
    <property type="entry name" value="SDR_fam"/>
</dbReference>
<dbReference type="PANTHER" id="PTHR42760:SF40">
    <property type="entry name" value="3-OXOACYL-[ACYL-CARRIER-PROTEIN] REDUCTASE, CHLOROPLASTIC"/>
    <property type="match status" value="1"/>
</dbReference>
<keyword evidence="3" id="KW-1185">Reference proteome</keyword>
<proteinExistence type="inferred from homology"/>
<evidence type="ECO:0000313" key="3">
    <source>
        <dbReference type="Proteomes" id="UP001596203"/>
    </source>
</evidence>
<organism evidence="2 3">
    <name type="scientific">Plantactinospora solaniradicis</name>
    <dbReference type="NCBI Taxonomy" id="1723736"/>
    <lineage>
        <taxon>Bacteria</taxon>
        <taxon>Bacillati</taxon>
        <taxon>Actinomycetota</taxon>
        <taxon>Actinomycetes</taxon>
        <taxon>Micromonosporales</taxon>
        <taxon>Micromonosporaceae</taxon>
        <taxon>Plantactinospora</taxon>
    </lineage>
</organism>
<dbReference type="Proteomes" id="UP001596203">
    <property type="component" value="Unassembled WGS sequence"/>
</dbReference>
<gene>
    <name evidence="2" type="ORF">ACFP2T_21640</name>
</gene>
<feature type="non-terminal residue" evidence="2">
    <location>
        <position position="87"/>
    </location>
</feature>
<dbReference type="PRINTS" id="PR00081">
    <property type="entry name" value="GDHRDH"/>
</dbReference>
<dbReference type="EMBL" id="JBHSPR010000017">
    <property type="protein sequence ID" value="MFC6018800.1"/>
    <property type="molecule type" value="Genomic_DNA"/>
</dbReference>
<dbReference type="Pfam" id="PF00106">
    <property type="entry name" value="adh_short"/>
    <property type="match status" value="1"/>
</dbReference>
<dbReference type="SUPFAM" id="SSF51735">
    <property type="entry name" value="NAD(P)-binding Rossmann-fold domains"/>
    <property type="match status" value="1"/>
</dbReference>
<reference evidence="3" key="1">
    <citation type="journal article" date="2019" name="Int. J. Syst. Evol. Microbiol.">
        <title>The Global Catalogue of Microorganisms (GCM) 10K type strain sequencing project: providing services to taxonomists for standard genome sequencing and annotation.</title>
        <authorList>
            <consortium name="The Broad Institute Genomics Platform"/>
            <consortium name="The Broad Institute Genome Sequencing Center for Infectious Disease"/>
            <person name="Wu L."/>
            <person name="Ma J."/>
        </authorList>
    </citation>
    <scope>NUCLEOTIDE SEQUENCE [LARGE SCALE GENOMIC DNA]</scope>
    <source>
        <strain evidence="3">ZS-35-S2</strain>
    </source>
</reference>
<comment type="similarity">
    <text evidence="1">Belongs to the short-chain dehydrogenases/reductases (SDR) family.</text>
</comment>
<dbReference type="Gene3D" id="3.40.50.720">
    <property type="entry name" value="NAD(P)-binding Rossmann-like Domain"/>
    <property type="match status" value="1"/>
</dbReference>
<evidence type="ECO:0000313" key="2">
    <source>
        <dbReference type="EMBL" id="MFC6018800.1"/>
    </source>
</evidence>
<accession>A0ABW1KBE0</accession>
<dbReference type="InterPro" id="IPR036291">
    <property type="entry name" value="NAD(P)-bd_dom_sf"/>
</dbReference>
<dbReference type="RefSeq" id="WP_377424477.1">
    <property type="nucleotide sequence ID" value="NZ_JBHSPR010000017.1"/>
</dbReference>
<protein>
    <submittedName>
        <fullName evidence="2">SDR family NAD(P)-dependent oxidoreductase</fullName>
    </submittedName>
</protein>
<comment type="caution">
    <text evidence="2">The sequence shown here is derived from an EMBL/GenBank/DDBJ whole genome shotgun (WGS) entry which is preliminary data.</text>
</comment>
<sequence length="87" mass="8954">MNLEKTVAVVTGGGTGIGRAVSLALARAGADAVVVNFNRSQAEAEETAAQAREWAGRSRPAAADVADDLQVRAMADQVLATFGRVDI</sequence>
<dbReference type="PANTHER" id="PTHR42760">
    <property type="entry name" value="SHORT-CHAIN DEHYDROGENASES/REDUCTASES FAMILY MEMBER"/>
    <property type="match status" value="1"/>
</dbReference>
<name>A0ABW1KBE0_9ACTN</name>
<evidence type="ECO:0000256" key="1">
    <source>
        <dbReference type="ARBA" id="ARBA00006484"/>
    </source>
</evidence>